<keyword evidence="3" id="KW-1185">Reference proteome</keyword>
<name>A0A344L1J3_9PSEU</name>
<feature type="domain" description="PH" evidence="1">
    <location>
        <begin position="37"/>
        <end position="156"/>
    </location>
</feature>
<proteinExistence type="predicted"/>
<accession>A0A344L1J3</accession>
<dbReference type="KEGG" id="aab:A4R43_04725"/>
<dbReference type="RefSeq" id="WP_113691183.1">
    <property type="nucleotide sequence ID" value="NZ_CP015163.1"/>
</dbReference>
<dbReference type="OrthoDB" id="4774775at2"/>
<sequence>MERFLLTLAVAAFFALCVYGMWLGWRRKARSQSARIAPFPEVPVEPGEPLLVTDGLYVSTTIAGRWQERVVTRGAGVRGYATLRLYDTGVEIDRGRAPGFWIPRASITGVRTDKGMAGKVMGTDSLLVLTWRHGDEELDTGFRGDDLDVYPRWLGELGKNGTEIKGSAQS</sequence>
<reference evidence="2 3" key="1">
    <citation type="submission" date="2016-04" db="EMBL/GenBank/DDBJ databases">
        <title>Complete genome sequence and analysis of deep-sea sediment isolate, Amycolatopsis sp. WP1.</title>
        <authorList>
            <person name="Wang H."/>
            <person name="Chen S."/>
            <person name="Wu Q."/>
        </authorList>
    </citation>
    <scope>NUCLEOTIDE SEQUENCE [LARGE SCALE GENOMIC DNA]</scope>
    <source>
        <strain evidence="2 3">WP1</strain>
    </source>
</reference>
<dbReference type="AlphaFoldDB" id="A0A344L1J3"/>
<dbReference type="EMBL" id="CP015163">
    <property type="protein sequence ID" value="AXB41917.1"/>
    <property type="molecule type" value="Genomic_DNA"/>
</dbReference>
<gene>
    <name evidence="2" type="ORF">A4R43_04725</name>
</gene>
<organism evidence="2 3">
    <name type="scientific">Amycolatopsis albispora</name>
    <dbReference type="NCBI Taxonomy" id="1804986"/>
    <lineage>
        <taxon>Bacteria</taxon>
        <taxon>Bacillati</taxon>
        <taxon>Actinomycetota</taxon>
        <taxon>Actinomycetes</taxon>
        <taxon>Pseudonocardiales</taxon>
        <taxon>Pseudonocardiaceae</taxon>
        <taxon>Amycolatopsis</taxon>
    </lineage>
</organism>
<dbReference type="InterPro" id="IPR057446">
    <property type="entry name" value="PH_bac"/>
</dbReference>
<dbReference type="Pfam" id="PF25362">
    <property type="entry name" value="bPH_11"/>
    <property type="match status" value="1"/>
</dbReference>
<evidence type="ECO:0000259" key="1">
    <source>
        <dbReference type="Pfam" id="PF25362"/>
    </source>
</evidence>
<evidence type="ECO:0000313" key="2">
    <source>
        <dbReference type="EMBL" id="AXB41917.1"/>
    </source>
</evidence>
<protein>
    <submittedName>
        <fullName evidence="2">Transporter</fullName>
    </submittedName>
</protein>
<evidence type="ECO:0000313" key="3">
    <source>
        <dbReference type="Proteomes" id="UP000250434"/>
    </source>
</evidence>
<dbReference type="Proteomes" id="UP000250434">
    <property type="component" value="Chromosome"/>
</dbReference>